<evidence type="ECO:0000313" key="9">
    <source>
        <dbReference type="EMBL" id="MEC0240008.1"/>
    </source>
</evidence>
<dbReference type="PANTHER" id="PTHR23514">
    <property type="entry name" value="BYPASS OF STOP CODON PROTEIN 6"/>
    <property type="match status" value="1"/>
</dbReference>
<dbReference type="InterPro" id="IPR051788">
    <property type="entry name" value="MFS_Transporter"/>
</dbReference>
<evidence type="ECO:0000313" key="10">
    <source>
        <dbReference type="Proteomes" id="UP001344632"/>
    </source>
</evidence>
<comment type="caution">
    <text evidence="9">The sequence shown here is derived from an EMBL/GenBank/DDBJ whole genome shotgun (WGS) entry which is preliminary data.</text>
</comment>
<feature type="transmembrane region" description="Helical" evidence="7">
    <location>
        <begin position="161"/>
        <end position="179"/>
    </location>
</feature>
<feature type="transmembrane region" description="Helical" evidence="7">
    <location>
        <begin position="210"/>
        <end position="231"/>
    </location>
</feature>
<comment type="similarity">
    <text evidence="2">Belongs to the major facilitator superfamily.</text>
</comment>
<feature type="transmembrane region" description="Helical" evidence="7">
    <location>
        <begin position="306"/>
        <end position="326"/>
    </location>
</feature>
<gene>
    <name evidence="9" type="ORF">P4H66_09130</name>
</gene>
<feature type="transmembrane region" description="Helical" evidence="7">
    <location>
        <begin position="44"/>
        <end position="67"/>
    </location>
</feature>
<dbReference type="PANTHER" id="PTHR23514:SF3">
    <property type="entry name" value="BYPASS OF STOP CODON PROTEIN 6"/>
    <property type="match status" value="1"/>
</dbReference>
<name>A0ABU6GLA7_9BACL</name>
<evidence type="ECO:0000256" key="1">
    <source>
        <dbReference type="ARBA" id="ARBA00004651"/>
    </source>
</evidence>
<feature type="transmembrane region" description="Helical" evidence="7">
    <location>
        <begin position="100"/>
        <end position="125"/>
    </location>
</feature>
<feature type="transmembrane region" description="Helical" evidence="7">
    <location>
        <begin position="367"/>
        <end position="385"/>
    </location>
</feature>
<dbReference type="Proteomes" id="UP001344632">
    <property type="component" value="Unassembled WGS sequence"/>
</dbReference>
<accession>A0ABU6GLA7</accession>
<organism evidence="9 10">
    <name type="scientific">Paenibacillus dokdonensis</name>
    <dbReference type="NCBI Taxonomy" id="2567944"/>
    <lineage>
        <taxon>Bacteria</taxon>
        <taxon>Bacillati</taxon>
        <taxon>Bacillota</taxon>
        <taxon>Bacilli</taxon>
        <taxon>Bacillales</taxon>
        <taxon>Paenibacillaceae</taxon>
        <taxon>Paenibacillus</taxon>
    </lineage>
</organism>
<evidence type="ECO:0000259" key="8">
    <source>
        <dbReference type="PROSITE" id="PS50850"/>
    </source>
</evidence>
<proteinExistence type="inferred from homology"/>
<keyword evidence="3" id="KW-0813">Transport</keyword>
<evidence type="ECO:0000256" key="2">
    <source>
        <dbReference type="ARBA" id="ARBA00008335"/>
    </source>
</evidence>
<evidence type="ECO:0000256" key="5">
    <source>
        <dbReference type="ARBA" id="ARBA00022989"/>
    </source>
</evidence>
<dbReference type="InterPro" id="IPR011701">
    <property type="entry name" value="MFS"/>
</dbReference>
<evidence type="ECO:0000256" key="7">
    <source>
        <dbReference type="SAM" id="Phobius"/>
    </source>
</evidence>
<feature type="domain" description="Major facilitator superfamily (MFS) profile" evidence="8">
    <location>
        <begin position="9"/>
        <end position="393"/>
    </location>
</feature>
<dbReference type="SUPFAM" id="SSF103473">
    <property type="entry name" value="MFS general substrate transporter"/>
    <property type="match status" value="1"/>
</dbReference>
<dbReference type="RefSeq" id="WP_326087349.1">
    <property type="nucleotide sequence ID" value="NZ_JARLKZ010000005.1"/>
</dbReference>
<protein>
    <submittedName>
        <fullName evidence="9">MFS transporter</fullName>
    </submittedName>
</protein>
<keyword evidence="4 7" id="KW-0812">Transmembrane</keyword>
<feature type="transmembrane region" description="Helical" evidence="7">
    <location>
        <begin position="282"/>
        <end position="300"/>
    </location>
</feature>
<evidence type="ECO:0000256" key="3">
    <source>
        <dbReference type="ARBA" id="ARBA00022448"/>
    </source>
</evidence>
<dbReference type="Pfam" id="PF07690">
    <property type="entry name" value="MFS_1"/>
    <property type="match status" value="1"/>
</dbReference>
<dbReference type="EMBL" id="JARLKZ010000005">
    <property type="protein sequence ID" value="MEC0240008.1"/>
    <property type="molecule type" value="Genomic_DNA"/>
</dbReference>
<feature type="transmembrane region" description="Helical" evidence="7">
    <location>
        <begin position="74"/>
        <end position="94"/>
    </location>
</feature>
<evidence type="ECO:0000256" key="6">
    <source>
        <dbReference type="ARBA" id="ARBA00023136"/>
    </source>
</evidence>
<feature type="transmembrane region" description="Helical" evidence="7">
    <location>
        <begin position="132"/>
        <end position="155"/>
    </location>
</feature>
<keyword evidence="10" id="KW-1185">Reference proteome</keyword>
<keyword evidence="6 7" id="KW-0472">Membrane</keyword>
<keyword evidence="5 7" id="KW-1133">Transmembrane helix</keyword>
<reference evidence="9 10" key="1">
    <citation type="submission" date="2023-03" db="EMBL/GenBank/DDBJ databases">
        <title>Bacillus Genome Sequencing.</title>
        <authorList>
            <person name="Dunlap C."/>
        </authorList>
    </citation>
    <scope>NUCLEOTIDE SEQUENCE [LARGE SCALE GENOMIC DNA]</scope>
    <source>
        <strain evidence="9 10">BD-525</strain>
    </source>
</reference>
<dbReference type="InterPro" id="IPR020846">
    <property type="entry name" value="MFS_dom"/>
</dbReference>
<feature type="transmembrane region" description="Helical" evidence="7">
    <location>
        <begin position="338"/>
        <end position="355"/>
    </location>
</feature>
<dbReference type="Gene3D" id="1.20.1250.20">
    <property type="entry name" value="MFS general substrate transporter like domains"/>
    <property type="match status" value="2"/>
</dbReference>
<dbReference type="PROSITE" id="PS50850">
    <property type="entry name" value="MFS"/>
    <property type="match status" value="1"/>
</dbReference>
<comment type="subcellular location">
    <subcellularLocation>
        <location evidence="1">Cell membrane</location>
        <topology evidence="1">Multi-pass membrane protein</topology>
    </subcellularLocation>
</comment>
<sequence>MERVKRPILFFLIFATMFLLGGIQNTKGLILEKVQNDINLNISQVGVMVTVFQVGFLLASLVAGILADRKGIKYVMGIGTIVMTIGLIGTGFSYTVAFFLGFYLVVGIGIGSMTVSVATLIPTFFKEKSAVVFNLANALFGVGMIVTPLILNLIFSNHISWRYFYFGVAVIIAIIFIVLQSFKPGQAAAADGQDRVTLKSVLQLFKDRQILFVILYILFYVAAEAGFLNFFPIFYTSLNIAGMSADQKASTAAYIIASFAFLFTIGRFLGGFIILKLGDRRTLVTFSLFALLSLILGRILVTNTSYLMMLFGLAMSVLFPTAQGIASKLTKQTGSLQGVIYVASGLGGAVVGLLIGQVSDAFGIQNGFNMLFVFTAIITVLALLIKTPKQEQA</sequence>
<evidence type="ECO:0000256" key="4">
    <source>
        <dbReference type="ARBA" id="ARBA00022692"/>
    </source>
</evidence>
<feature type="transmembrane region" description="Helical" evidence="7">
    <location>
        <begin position="251"/>
        <end position="275"/>
    </location>
</feature>
<dbReference type="InterPro" id="IPR036259">
    <property type="entry name" value="MFS_trans_sf"/>
</dbReference>